<evidence type="ECO:0000256" key="5">
    <source>
        <dbReference type="ARBA" id="ARBA00023136"/>
    </source>
</evidence>
<dbReference type="OMA" id="WKSTIIG"/>
<comment type="similarity">
    <text evidence="8">Belongs to the insect chemoreceptor superfamily. Gustatory receptor (GR) family.</text>
</comment>
<organism evidence="9">
    <name type="scientific">Anopheles sinensis</name>
    <name type="common">Mosquito</name>
    <dbReference type="NCBI Taxonomy" id="74873"/>
    <lineage>
        <taxon>Eukaryota</taxon>
        <taxon>Metazoa</taxon>
        <taxon>Ecdysozoa</taxon>
        <taxon>Arthropoda</taxon>
        <taxon>Hexapoda</taxon>
        <taxon>Insecta</taxon>
        <taxon>Pterygota</taxon>
        <taxon>Neoptera</taxon>
        <taxon>Endopterygota</taxon>
        <taxon>Diptera</taxon>
        <taxon>Nematocera</taxon>
        <taxon>Culicoidea</taxon>
        <taxon>Culicidae</taxon>
        <taxon>Anophelinae</taxon>
        <taxon>Anopheles</taxon>
    </lineage>
</organism>
<keyword evidence="11" id="KW-1185">Reference proteome</keyword>
<evidence type="ECO:0000313" key="9">
    <source>
        <dbReference type="EMBL" id="KFB49195.1"/>
    </source>
</evidence>
<evidence type="ECO:0000313" key="10">
    <source>
        <dbReference type="EnsemblMetazoa" id="ASIC017196-PA"/>
    </source>
</evidence>
<keyword evidence="4 8" id="KW-1133">Transmembrane helix</keyword>
<dbReference type="OrthoDB" id="6695098at2759"/>
<gene>
    <name evidence="9" type="ORF">ZHAS_00017196</name>
</gene>
<proteinExistence type="inferred from homology"/>
<dbReference type="GO" id="GO:0050909">
    <property type="term" value="P:sensory perception of taste"/>
    <property type="evidence" value="ECO:0007669"/>
    <property type="project" value="InterPro"/>
</dbReference>
<dbReference type="EMBL" id="KE525343">
    <property type="protein sequence ID" value="KFB49195.1"/>
    <property type="molecule type" value="Genomic_DNA"/>
</dbReference>
<name>A0A084WG51_ANOSI</name>
<keyword evidence="2 8" id="KW-1003">Cell membrane</keyword>
<dbReference type="EMBL" id="ATLV01023443">
    <property type="status" value="NOT_ANNOTATED_CDS"/>
    <property type="molecule type" value="Genomic_DNA"/>
</dbReference>
<feature type="transmembrane region" description="Helical" evidence="8">
    <location>
        <begin position="42"/>
        <end position="59"/>
    </location>
</feature>
<dbReference type="PANTHER" id="PTHR21143:SF133">
    <property type="entry name" value="GUSTATORY AND PHEROMONE RECEPTOR 32A-RELATED"/>
    <property type="match status" value="1"/>
</dbReference>
<evidence type="ECO:0000313" key="11">
    <source>
        <dbReference type="Proteomes" id="UP000030765"/>
    </source>
</evidence>
<dbReference type="GO" id="GO:0007635">
    <property type="term" value="P:chemosensory behavior"/>
    <property type="evidence" value="ECO:0007669"/>
    <property type="project" value="TreeGrafter"/>
</dbReference>
<accession>A0A084WG51</accession>
<dbReference type="PANTHER" id="PTHR21143">
    <property type="entry name" value="INVERTEBRATE GUSTATORY RECEPTOR"/>
    <property type="match status" value="1"/>
</dbReference>
<dbReference type="GO" id="GO:0007165">
    <property type="term" value="P:signal transduction"/>
    <property type="evidence" value="ECO:0007669"/>
    <property type="project" value="UniProtKB-KW"/>
</dbReference>
<feature type="transmembrane region" description="Helical" evidence="8">
    <location>
        <begin position="224"/>
        <end position="248"/>
    </location>
</feature>
<dbReference type="GO" id="GO:0005886">
    <property type="term" value="C:plasma membrane"/>
    <property type="evidence" value="ECO:0007669"/>
    <property type="project" value="UniProtKB-SubCell"/>
</dbReference>
<evidence type="ECO:0000256" key="7">
    <source>
        <dbReference type="ARBA" id="ARBA00023224"/>
    </source>
</evidence>
<comment type="subcellular location">
    <subcellularLocation>
        <location evidence="1 8">Cell membrane</location>
        <topology evidence="1 8">Multi-pass membrane protein</topology>
    </subcellularLocation>
</comment>
<comment type="function">
    <text evidence="8">Gustatory receptor which mediates acceptance or avoidance behavior, depending on its substrates.</text>
</comment>
<feature type="transmembrane region" description="Helical" evidence="8">
    <location>
        <begin position="161"/>
        <end position="181"/>
    </location>
</feature>
<dbReference type="AlphaFoldDB" id="A0A084WG51"/>
<evidence type="ECO:0000256" key="3">
    <source>
        <dbReference type="ARBA" id="ARBA00022692"/>
    </source>
</evidence>
<dbReference type="GO" id="GO:0030424">
    <property type="term" value="C:axon"/>
    <property type="evidence" value="ECO:0007669"/>
    <property type="project" value="TreeGrafter"/>
</dbReference>
<feature type="transmembrane region" description="Helical" evidence="8">
    <location>
        <begin position="126"/>
        <end position="149"/>
    </location>
</feature>
<reference evidence="10" key="2">
    <citation type="submission" date="2020-05" db="UniProtKB">
        <authorList>
            <consortium name="EnsemblMetazoa"/>
        </authorList>
    </citation>
    <scope>IDENTIFICATION</scope>
</reference>
<protein>
    <recommendedName>
        <fullName evidence="8">Gustatory receptor</fullName>
    </recommendedName>
</protein>
<sequence length="368" mass="41759">MGLYREQRVLLAVLGWCSMLATPISGGTPTTKLAHRLYCLRVGVILSVLLTFLYLRVWDITRDFHLVSVSYVMWLTSVIAETCVIISTLLANAYNVSSFRALSDLIEHLERSIEERNTAGHVYPSYGVAINALMVVYLVYHSILIYFSYQMGISFALQIRLEVVISDFYTVQLLFLLLAIGRCARQLRRMLQVSIVSNRVSDVCAVLRLRDDLVRAVALVNRCYGVFFLGCGVAWVVSITSILYFDFVLEGAFFLDARSLGLHTLMFVWKSTIIGGLLMVAGTVMDRVNEIMQATYRCETHPSNNRRLTKMLDKALLKCQFQDINFTVYGLLTIDNSLSYTVIGSIVTYLVILVQFRQVEERIENMVN</sequence>
<evidence type="ECO:0000256" key="4">
    <source>
        <dbReference type="ARBA" id="ARBA00022989"/>
    </source>
</evidence>
<evidence type="ECO:0000256" key="1">
    <source>
        <dbReference type="ARBA" id="ARBA00004651"/>
    </source>
</evidence>
<dbReference type="VEuPathDB" id="VectorBase:ASIS023052"/>
<evidence type="ECO:0000256" key="6">
    <source>
        <dbReference type="ARBA" id="ARBA00023170"/>
    </source>
</evidence>
<dbReference type="GO" id="GO:0043025">
    <property type="term" value="C:neuronal cell body"/>
    <property type="evidence" value="ECO:0007669"/>
    <property type="project" value="TreeGrafter"/>
</dbReference>
<evidence type="ECO:0000256" key="8">
    <source>
        <dbReference type="RuleBase" id="RU363108"/>
    </source>
</evidence>
<dbReference type="Proteomes" id="UP000030765">
    <property type="component" value="Unassembled WGS sequence"/>
</dbReference>
<dbReference type="Pfam" id="PF08395">
    <property type="entry name" value="7tm_7"/>
    <property type="match status" value="1"/>
</dbReference>
<reference evidence="9 11" key="1">
    <citation type="journal article" date="2014" name="BMC Genomics">
        <title>Genome sequence of Anopheles sinensis provides insight into genetics basis of mosquito competence for malaria parasites.</title>
        <authorList>
            <person name="Zhou D."/>
            <person name="Zhang D."/>
            <person name="Ding G."/>
            <person name="Shi L."/>
            <person name="Hou Q."/>
            <person name="Ye Y."/>
            <person name="Xu Y."/>
            <person name="Zhou H."/>
            <person name="Xiong C."/>
            <person name="Li S."/>
            <person name="Yu J."/>
            <person name="Hong S."/>
            <person name="Yu X."/>
            <person name="Zou P."/>
            <person name="Chen C."/>
            <person name="Chang X."/>
            <person name="Wang W."/>
            <person name="Lv Y."/>
            <person name="Sun Y."/>
            <person name="Ma L."/>
            <person name="Shen B."/>
            <person name="Zhu C."/>
        </authorList>
    </citation>
    <scope>NUCLEOTIDE SEQUENCE [LARGE SCALE GENOMIC DNA]</scope>
</reference>
<keyword evidence="5 8" id="KW-0472">Membrane</keyword>
<feature type="transmembrane region" description="Helical" evidence="8">
    <location>
        <begin position="71"/>
        <end position="94"/>
    </location>
</feature>
<evidence type="ECO:0000256" key="2">
    <source>
        <dbReference type="ARBA" id="ARBA00022475"/>
    </source>
</evidence>
<keyword evidence="3 8" id="KW-0812">Transmembrane</keyword>
<feature type="transmembrane region" description="Helical" evidence="8">
    <location>
        <begin position="338"/>
        <end position="356"/>
    </location>
</feature>
<dbReference type="InterPro" id="IPR013604">
    <property type="entry name" value="7TM_chemorcpt"/>
</dbReference>
<dbReference type="EnsemblMetazoa" id="ASIC017196-RA">
    <property type="protein sequence ID" value="ASIC017196-PA"/>
    <property type="gene ID" value="ASIC017196"/>
</dbReference>
<keyword evidence="7 8" id="KW-0807">Transducer</keyword>
<dbReference type="GO" id="GO:0008049">
    <property type="term" value="P:male courtship behavior"/>
    <property type="evidence" value="ECO:0007669"/>
    <property type="project" value="TreeGrafter"/>
</dbReference>
<feature type="transmembrane region" description="Helical" evidence="8">
    <location>
        <begin position="260"/>
        <end position="282"/>
    </location>
</feature>
<dbReference type="GO" id="GO:0030425">
    <property type="term" value="C:dendrite"/>
    <property type="evidence" value="ECO:0007669"/>
    <property type="project" value="TreeGrafter"/>
</dbReference>
<keyword evidence="6 8" id="KW-0675">Receptor</keyword>
<dbReference type="VEuPathDB" id="VectorBase:ASIC017196"/>